<dbReference type="AlphaFoldDB" id="A0A543AGI7"/>
<keyword evidence="2" id="KW-0808">Transferase</keyword>
<dbReference type="Gene3D" id="3.90.550.10">
    <property type="entry name" value="Spore Coat Polysaccharide Biosynthesis Protein SpsA, Chain A"/>
    <property type="match status" value="1"/>
</dbReference>
<proteinExistence type="predicted"/>
<reference evidence="2 3" key="1">
    <citation type="submission" date="2019-06" db="EMBL/GenBank/DDBJ databases">
        <title>Sequencing the genomes of 1000 actinobacteria strains.</title>
        <authorList>
            <person name="Klenk H.-P."/>
        </authorList>
    </citation>
    <scope>NUCLEOTIDE SEQUENCE [LARGE SCALE GENOMIC DNA]</scope>
    <source>
        <strain evidence="2 3">DSM 24083</strain>
    </source>
</reference>
<protein>
    <submittedName>
        <fullName evidence="2">Glycosyl transferase family 2</fullName>
    </submittedName>
</protein>
<sequence>MRNSYSRLLSWHAAHIRSVGHVEFGATILRTRSKALHDVLAYVATDDKYTVAQLRDLAADGTFYKVQFRNLWLATLGRVVIIQALEETDTEMGASDLEFGMTCLKHANNYLPRIQEHQQFHRLEIEILKERARIEEARMLLEANEFLKNLFYGYLLSDLDNPTISRDPETYKSWMTGFNRPFIENGLLPLKPSPIRQPGFNDLNTENAPACTGGPKVSVLMTCYMPDREEFLTAVNSILRQSWQNLELIIVDDASPIEFEPVLEEAENSDPRVRVIRQEENGGTYRARNTGITAATGAFITGQDSDDWSHPERLATQVEYLLASPSTPGVVVEAIRTDNALVRTFPGRIPHGPCEVSFMLRAELAREVGGYLEARKGADGEFRRRVEKYTGREVEILAKPLYIIRIGHDSLSRADFMPGWSHPVRRAFWNSTRHWHENTLPAQLRLTPKSAAPIPIPARFKVVPPRTAPEYDVVFVGDWRAYTGTQRAMIDEITALHRTGEKIGILHLESVMSPSKETSRLSSEVQAMINAGEVGLVIPDEDASTRVAILHDPTILHFTAHTSINLTAGTLIIMPDMPPPSKGAGDTIYLPEKCDQLASKIFDSRVIWTSSDPEVSRLLSSYEPDVLVDPHKCPVAFNPRHWSHVWRSLPHVPPIVGRHSANFEAMWPERFTTAAKIWPSDGSGEVRILGDARSYLRKYGKTKFPLDWVVFRDKEIRPEAFLRGLDFFVYFPDKSYPQGFSREAVEAAVCGAVVILPKSFEEAHGDMALYAEPEEIPSLIEYYSSDRSAFSKLVLKNRHLSYSFDNQLYTSHVRYLEELTNTAETRTPERHA</sequence>
<dbReference type="InterPro" id="IPR050834">
    <property type="entry name" value="Glycosyltransf_2"/>
</dbReference>
<dbReference type="SUPFAM" id="SSF53448">
    <property type="entry name" value="Nucleotide-diphospho-sugar transferases"/>
    <property type="match status" value="1"/>
</dbReference>
<evidence type="ECO:0000313" key="3">
    <source>
        <dbReference type="Proteomes" id="UP000319746"/>
    </source>
</evidence>
<dbReference type="Pfam" id="PF00535">
    <property type="entry name" value="Glycos_transf_2"/>
    <property type="match status" value="1"/>
</dbReference>
<keyword evidence="3" id="KW-1185">Reference proteome</keyword>
<name>A0A543AGI7_9MICC</name>
<dbReference type="InterPro" id="IPR029044">
    <property type="entry name" value="Nucleotide-diphossugar_trans"/>
</dbReference>
<comment type="caution">
    <text evidence="2">The sequence shown here is derived from an EMBL/GenBank/DDBJ whole genome shotgun (WGS) entry which is preliminary data.</text>
</comment>
<dbReference type="GO" id="GO:0016740">
    <property type="term" value="F:transferase activity"/>
    <property type="evidence" value="ECO:0007669"/>
    <property type="project" value="UniProtKB-KW"/>
</dbReference>
<dbReference type="OrthoDB" id="8549922at2"/>
<dbReference type="PANTHER" id="PTHR43685:SF2">
    <property type="entry name" value="GLYCOSYLTRANSFERASE 2-LIKE DOMAIN-CONTAINING PROTEIN"/>
    <property type="match status" value="1"/>
</dbReference>
<gene>
    <name evidence="2" type="ORF">FB556_2170</name>
</gene>
<organism evidence="2 3">
    <name type="scientific">Enteractinococcus coprophilus</name>
    <dbReference type="NCBI Taxonomy" id="1027633"/>
    <lineage>
        <taxon>Bacteria</taxon>
        <taxon>Bacillati</taxon>
        <taxon>Actinomycetota</taxon>
        <taxon>Actinomycetes</taxon>
        <taxon>Micrococcales</taxon>
        <taxon>Micrococcaceae</taxon>
    </lineage>
</organism>
<evidence type="ECO:0000313" key="2">
    <source>
        <dbReference type="EMBL" id="TQL71677.1"/>
    </source>
</evidence>
<dbReference type="PANTHER" id="PTHR43685">
    <property type="entry name" value="GLYCOSYLTRANSFERASE"/>
    <property type="match status" value="1"/>
</dbReference>
<accession>A0A543AGI7</accession>
<evidence type="ECO:0000259" key="1">
    <source>
        <dbReference type="Pfam" id="PF00535"/>
    </source>
</evidence>
<feature type="domain" description="Glycosyltransferase 2-like" evidence="1">
    <location>
        <begin position="218"/>
        <end position="324"/>
    </location>
</feature>
<dbReference type="InterPro" id="IPR001173">
    <property type="entry name" value="Glyco_trans_2-like"/>
</dbReference>
<dbReference type="EMBL" id="VFOU01000003">
    <property type="protein sequence ID" value="TQL71677.1"/>
    <property type="molecule type" value="Genomic_DNA"/>
</dbReference>
<dbReference type="Proteomes" id="UP000319746">
    <property type="component" value="Unassembled WGS sequence"/>
</dbReference>